<evidence type="ECO:0000256" key="4">
    <source>
        <dbReference type="SAM" id="MobiDB-lite"/>
    </source>
</evidence>
<name>A0A1Y5SF77_9RHOB</name>
<evidence type="ECO:0000256" key="3">
    <source>
        <dbReference type="RuleBase" id="RU003887"/>
    </source>
</evidence>
<dbReference type="InterPro" id="IPR050343">
    <property type="entry name" value="RsuA_PseudoU_synthase"/>
</dbReference>
<dbReference type="Gene3D" id="3.30.70.1560">
    <property type="entry name" value="Alpha-L RNA-binding motif"/>
    <property type="match status" value="1"/>
</dbReference>
<dbReference type="EC" id="5.4.99.-" evidence="3"/>
<dbReference type="SUPFAM" id="SSF55120">
    <property type="entry name" value="Pseudouridine synthase"/>
    <property type="match status" value="1"/>
</dbReference>
<dbReference type="InterPro" id="IPR018496">
    <property type="entry name" value="PsdUridine_synth_RsuA/RluB_CS"/>
</dbReference>
<dbReference type="EMBL" id="FWFS01000005">
    <property type="protein sequence ID" value="SLN39416.1"/>
    <property type="molecule type" value="Genomic_DNA"/>
</dbReference>
<evidence type="ECO:0000313" key="6">
    <source>
        <dbReference type="EMBL" id="SLN39416.1"/>
    </source>
</evidence>
<keyword evidence="2 3" id="KW-0413">Isomerase</keyword>
<dbReference type="PANTHER" id="PTHR47683">
    <property type="entry name" value="PSEUDOURIDINE SYNTHASE FAMILY PROTEIN-RELATED"/>
    <property type="match status" value="1"/>
</dbReference>
<dbReference type="GO" id="GO:0001522">
    <property type="term" value="P:pseudouridine synthesis"/>
    <property type="evidence" value="ECO:0007669"/>
    <property type="project" value="InterPro"/>
</dbReference>
<dbReference type="GO" id="GO:0140098">
    <property type="term" value="F:catalytic activity, acting on RNA"/>
    <property type="evidence" value="ECO:0007669"/>
    <property type="project" value="UniProtKB-ARBA"/>
</dbReference>
<dbReference type="InterPro" id="IPR000748">
    <property type="entry name" value="PsdUridine_synth_RsuA/RluB/E/F"/>
</dbReference>
<dbReference type="InterPro" id="IPR006145">
    <property type="entry name" value="PsdUridine_synth_RsuA/RluA"/>
</dbReference>
<dbReference type="Gene3D" id="3.30.70.580">
    <property type="entry name" value="Pseudouridine synthase I, catalytic domain, N-terminal subdomain"/>
    <property type="match status" value="1"/>
</dbReference>
<dbReference type="InterPro" id="IPR020094">
    <property type="entry name" value="TruA/RsuA/RluB/E/F_N"/>
</dbReference>
<evidence type="ECO:0000259" key="5">
    <source>
        <dbReference type="Pfam" id="PF00849"/>
    </source>
</evidence>
<dbReference type="InterPro" id="IPR020103">
    <property type="entry name" value="PsdUridine_synth_cat_dom_sf"/>
</dbReference>
<proteinExistence type="inferred from homology"/>
<evidence type="ECO:0000256" key="2">
    <source>
        <dbReference type="ARBA" id="ARBA00023235"/>
    </source>
</evidence>
<dbReference type="PANTHER" id="PTHR47683:SF2">
    <property type="entry name" value="RNA-BINDING S4 DOMAIN-CONTAINING PROTEIN"/>
    <property type="match status" value="1"/>
</dbReference>
<keyword evidence="7" id="KW-1185">Reference proteome</keyword>
<protein>
    <recommendedName>
        <fullName evidence="3">Pseudouridine synthase</fullName>
        <ecNumber evidence="3">5.4.99.-</ecNumber>
    </recommendedName>
</protein>
<feature type="compositionally biased region" description="Low complexity" evidence="4">
    <location>
        <begin position="238"/>
        <end position="248"/>
    </location>
</feature>
<dbReference type="GO" id="GO:0006364">
    <property type="term" value="P:rRNA processing"/>
    <property type="evidence" value="ECO:0007669"/>
    <property type="project" value="UniProtKB-ARBA"/>
</dbReference>
<dbReference type="PROSITE" id="PS01149">
    <property type="entry name" value="PSI_RSU"/>
    <property type="match status" value="1"/>
</dbReference>
<evidence type="ECO:0000256" key="1">
    <source>
        <dbReference type="ARBA" id="ARBA00008348"/>
    </source>
</evidence>
<dbReference type="InterPro" id="IPR042092">
    <property type="entry name" value="PsdUridine_s_RsuA/RluB/E/F_cat"/>
</dbReference>
<accession>A0A1Y5SF77</accession>
<comment type="similarity">
    <text evidence="1 3">Belongs to the pseudouridine synthase RsuA family.</text>
</comment>
<reference evidence="6 7" key="1">
    <citation type="submission" date="2017-03" db="EMBL/GenBank/DDBJ databases">
        <authorList>
            <person name="Afonso C.L."/>
            <person name="Miller P.J."/>
            <person name="Scott M.A."/>
            <person name="Spackman E."/>
            <person name="Goraichik I."/>
            <person name="Dimitrov K.M."/>
            <person name="Suarez D.L."/>
            <person name="Swayne D.E."/>
        </authorList>
    </citation>
    <scope>NUCLEOTIDE SEQUENCE [LARGE SCALE GENOMIC DNA]</scope>
    <source>
        <strain evidence="6 7">CECT 8620</strain>
    </source>
</reference>
<dbReference type="Proteomes" id="UP000193862">
    <property type="component" value="Unassembled WGS sequence"/>
</dbReference>
<dbReference type="NCBIfam" id="TIGR00093">
    <property type="entry name" value="pseudouridine synthase"/>
    <property type="match status" value="1"/>
</dbReference>
<organism evidence="6 7">
    <name type="scientific">Aquimixticola soesokkakensis</name>
    <dbReference type="NCBI Taxonomy" id="1519096"/>
    <lineage>
        <taxon>Bacteria</taxon>
        <taxon>Pseudomonadati</taxon>
        <taxon>Pseudomonadota</taxon>
        <taxon>Alphaproteobacteria</taxon>
        <taxon>Rhodobacterales</taxon>
        <taxon>Paracoccaceae</taxon>
        <taxon>Aquimixticola</taxon>
    </lineage>
</organism>
<dbReference type="GO" id="GO:0009982">
    <property type="term" value="F:pseudouridine synthase activity"/>
    <property type="evidence" value="ECO:0007669"/>
    <property type="project" value="InterPro"/>
</dbReference>
<sequence length="269" mass="29453">MSRLILLNKPFDVLSQFTDKGTQGGPRDTLSKYVKIPDVYPAGRLDRDSEGLLLLTDDGRLQAHISDPKFKVEKTYLAQVEGEVSQEALRALSRGVTLKDGLTLPAKARRADAPGWLWPRVPPVRYRAAIPTSWIELTITEGRNRQVRRMTAAVGFATLRLIRLRIGDWSIEGIESGDWRAVDVPAFGAPKPAKRGRKPVWTPDTDDGRRPSGKPSPHGARPPRDKDAAAGTARNSAPKSSPKSGPQSKPKRAAGNRPPLPNSPKGRKS</sequence>
<feature type="domain" description="Pseudouridine synthase RsuA/RluA-like" evidence="5">
    <location>
        <begin position="4"/>
        <end position="153"/>
    </location>
</feature>
<dbReference type="RefSeq" id="WP_085836198.1">
    <property type="nucleotide sequence ID" value="NZ_FWFS01000005.1"/>
</dbReference>
<evidence type="ECO:0000313" key="7">
    <source>
        <dbReference type="Proteomes" id="UP000193862"/>
    </source>
</evidence>
<dbReference type="AlphaFoldDB" id="A0A1Y5SF77"/>
<gene>
    <name evidence="6" type="primary">rluE</name>
    <name evidence="6" type="ORF">AQS8620_01468</name>
</gene>
<dbReference type="Pfam" id="PF00849">
    <property type="entry name" value="PseudoU_synth_2"/>
    <property type="match status" value="1"/>
</dbReference>
<feature type="region of interest" description="Disordered" evidence="4">
    <location>
        <begin position="187"/>
        <end position="269"/>
    </location>
</feature>
<dbReference type="OrthoDB" id="9807213at2"/>
<dbReference type="GO" id="GO:0003723">
    <property type="term" value="F:RNA binding"/>
    <property type="evidence" value="ECO:0007669"/>
    <property type="project" value="InterPro"/>
</dbReference>